<accession>A0A084XW56</accession>
<gene>
    <name evidence="1" type="ORF">CAPSK01_003964</name>
</gene>
<organism evidence="1 2">
    <name type="scientific">Candidatus Accumulibacter vicinus</name>
    <dbReference type="NCBI Taxonomy" id="2954382"/>
    <lineage>
        <taxon>Bacteria</taxon>
        <taxon>Pseudomonadati</taxon>
        <taxon>Pseudomonadota</taxon>
        <taxon>Betaproteobacteria</taxon>
        <taxon>Candidatus Accumulibacter</taxon>
    </lineage>
</organism>
<sequence length="157" mass="16572">MKVIFEARSTNGRWGMAIVGPDGTKLPAQGSLSSIGTVAGIETYQFYPGETKTWVLAGGDIKAHGGATTVASRDLQSSQTATIILLGPEAVIEQYGYKRRSSRYVAYVNGEERDIPASVLLAMGIIAPESTPTTSIPPPPALSNAMADAFSKLRGQK</sequence>
<dbReference type="Proteomes" id="UP000019812">
    <property type="component" value="Unassembled WGS sequence"/>
</dbReference>
<evidence type="ECO:0000313" key="1">
    <source>
        <dbReference type="EMBL" id="KFB66700.1"/>
    </source>
</evidence>
<dbReference type="EMBL" id="JDSS02000038">
    <property type="protein sequence ID" value="KFB66700.1"/>
    <property type="molecule type" value="Genomic_DNA"/>
</dbReference>
<reference evidence="1 2" key="1">
    <citation type="submission" date="2014-07" db="EMBL/GenBank/DDBJ databases">
        <title>Expanding our view of genomic diversity in Candidatus Accumulibacter clades.</title>
        <authorList>
            <person name="Skennerton C.T."/>
            <person name="Barr J.J."/>
            <person name="Slater F.R."/>
            <person name="Bond P.L."/>
            <person name="Tyson G.W."/>
        </authorList>
    </citation>
    <scope>NUCLEOTIDE SEQUENCE [LARGE SCALE GENOMIC DNA]</scope>
    <source>
        <strain evidence="2">SK-01</strain>
    </source>
</reference>
<dbReference type="AlphaFoldDB" id="A0A084XW56"/>
<proteinExistence type="predicted"/>
<comment type="caution">
    <text evidence="1">The sequence shown here is derived from an EMBL/GenBank/DDBJ whole genome shotgun (WGS) entry which is preliminary data.</text>
</comment>
<name>A0A084XW56_9PROT</name>
<protein>
    <submittedName>
        <fullName evidence="1">Uncharacterized protein</fullName>
    </submittedName>
</protein>
<evidence type="ECO:0000313" key="2">
    <source>
        <dbReference type="Proteomes" id="UP000019812"/>
    </source>
</evidence>
<dbReference type="RefSeq" id="WP_273703936.1">
    <property type="nucleotide sequence ID" value="NZ_JDSS02000038.1"/>
</dbReference>
<dbReference type="STRING" id="1457154.CAPSK01_003964"/>